<dbReference type="Proteomes" id="UP001177744">
    <property type="component" value="Unassembled WGS sequence"/>
</dbReference>
<protein>
    <submittedName>
        <fullName evidence="2">Uncharacterized protein</fullName>
    </submittedName>
</protein>
<name>A0AA40LCR8_CNENI</name>
<keyword evidence="3" id="KW-1185">Reference proteome</keyword>
<dbReference type="AlphaFoldDB" id="A0AA40LCR8"/>
<gene>
    <name evidence="2" type="ORF">QTO34_018099</name>
</gene>
<proteinExistence type="predicted"/>
<evidence type="ECO:0000313" key="3">
    <source>
        <dbReference type="Proteomes" id="UP001177744"/>
    </source>
</evidence>
<feature type="region of interest" description="Disordered" evidence="1">
    <location>
        <begin position="182"/>
        <end position="201"/>
    </location>
</feature>
<evidence type="ECO:0000256" key="1">
    <source>
        <dbReference type="SAM" id="MobiDB-lite"/>
    </source>
</evidence>
<reference evidence="2" key="1">
    <citation type="submission" date="2023-06" db="EMBL/GenBank/DDBJ databases">
        <title>Reference genome for the Northern bat (Eptesicus nilssonii), a most northern bat species.</title>
        <authorList>
            <person name="Laine V.N."/>
            <person name="Pulliainen A.T."/>
            <person name="Lilley T.M."/>
        </authorList>
    </citation>
    <scope>NUCLEOTIDE SEQUENCE</scope>
    <source>
        <strain evidence="2">BLF_Eptnil</strain>
        <tissue evidence="2">Kidney</tissue>
    </source>
</reference>
<sequence length="246" mass="26453">MATRRRVLQLQSMSRLSAFPCCPEASGGWGGVEHLRHRRGDDASIPPCPWPLSACICKLTSIFVGLICIRTPDWLVGIAKISTTCTIHIPCPLVRVLVVILDIWTKMLGVSCLCVVSVTLSAVSMMTSTAVLGVVSGDGEAALHRVGIVCGITITITSVGNPLQPLPWSLADPVHVVAAKGESRGCTGESQRPPRLNQASPRLHQLHLTLDTCKYRDTGGLRITWKHKQAQAQGSALPTPENDLEK</sequence>
<evidence type="ECO:0000313" key="2">
    <source>
        <dbReference type="EMBL" id="KAK1327344.1"/>
    </source>
</evidence>
<organism evidence="2 3">
    <name type="scientific">Cnephaeus nilssonii</name>
    <name type="common">Northern bat</name>
    <name type="synonym">Eptesicus nilssonii</name>
    <dbReference type="NCBI Taxonomy" id="3371016"/>
    <lineage>
        <taxon>Eukaryota</taxon>
        <taxon>Metazoa</taxon>
        <taxon>Chordata</taxon>
        <taxon>Craniata</taxon>
        <taxon>Vertebrata</taxon>
        <taxon>Euteleostomi</taxon>
        <taxon>Mammalia</taxon>
        <taxon>Eutheria</taxon>
        <taxon>Laurasiatheria</taxon>
        <taxon>Chiroptera</taxon>
        <taxon>Yangochiroptera</taxon>
        <taxon>Vespertilionidae</taxon>
        <taxon>Cnephaeus</taxon>
    </lineage>
</organism>
<accession>A0AA40LCR8</accession>
<comment type="caution">
    <text evidence="2">The sequence shown here is derived from an EMBL/GenBank/DDBJ whole genome shotgun (WGS) entry which is preliminary data.</text>
</comment>
<dbReference type="EMBL" id="JAULJE010000072">
    <property type="protein sequence ID" value="KAK1327344.1"/>
    <property type="molecule type" value="Genomic_DNA"/>
</dbReference>